<keyword evidence="1" id="KW-0812">Transmembrane</keyword>
<dbReference type="RefSeq" id="WP_348717554.1">
    <property type="nucleotide sequence ID" value="NZ_CAXJIO010000012.1"/>
</dbReference>
<gene>
    <name evidence="2" type="ORF">T190423A01A_30478</name>
</gene>
<feature type="transmembrane region" description="Helical" evidence="1">
    <location>
        <begin position="45"/>
        <end position="66"/>
    </location>
</feature>
<evidence type="ECO:0000256" key="1">
    <source>
        <dbReference type="SAM" id="Phobius"/>
    </source>
</evidence>
<reference evidence="2 3" key="1">
    <citation type="submission" date="2024-05" db="EMBL/GenBank/DDBJ databases">
        <authorList>
            <person name="Duchaud E."/>
        </authorList>
    </citation>
    <scope>NUCLEOTIDE SEQUENCE [LARGE SCALE GENOMIC DNA]</scope>
    <source>
        <strain evidence="2">Ena-SAMPLE-TAB-13-05-2024-13:56:06:370-140308</strain>
    </source>
</reference>
<keyword evidence="1" id="KW-0472">Membrane</keyword>
<comment type="caution">
    <text evidence="2">The sequence shown here is derived from an EMBL/GenBank/DDBJ whole genome shotgun (WGS) entry which is preliminary data.</text>
</comment>
<accession>A0ABM9PCX8</accession>
<dbReference type="EMBL" id="CAXJIO010000012">
    <property type="protein sequence ID" value="CAL2103364.1"/>
    <property type="molecule type" value="Genomic_DNA"/>
</dbReference>
<evidence type="ECO:0000313" key="2">
    <source>
        <dbReference type="EMBL" id="CAL2103364.1"/>
    </source>
</evidence>
<name>A0ABM9PCX8_9FLAO</name>
<keyword evidence="1" id="KW-1133">Transmembrane helix</keyword>
<dbReference type="Proteomes" id="UP001497527">
    <property type="component" value="Unassembled WGS sequence"/>
</dbReference>
<keyword evidence="3" id="KW-1185">Reference proteome</keyword>
<sequence length="79" mass="8864">MDKSKNNESGVKRLLILLGLLILSPLVISFGIKALRAFANTPKIFIAYILVTLGVFLILYTVYFGIKTFKTILDLIFNN</sequence>
<organism evidence="2 3">
    <name type="scientific">Tenacibaculum polynesiense</name>
    <dbReference type="NCBI Taxonomy" id="3137857"/>
    <lineage>
        <taxon>Bacteria</taxon>
        <taxon>Pseudomonadati</taxon>
        <taxon>Bacteroidota</taxon>
        <taxon>Flavobacteriia</taxon>
        <taxon>Flavobacteriales</taxon>
        <taxon>Flavobacteriaceae</taxon>
        <taxon>Tenacibaculum</taxon>
    </lineage>
</organism>
<protein>
    <submittedName>
        <fullName evidence="2">Uncharacterized protein</fullName>
    </submittedName>
</protein>
<evidence type="ECO:0000313" key="3">
    <source>
        <dbReference type="Proteomes" id="UP001497527"/>
    </source>
</evidence>
<proteinExistence type="predicted"/>